<proteinExistence type="predicted"/>
<dbReference type="Proteomes" id="UP000017836">
    <property type="component" value="Unassembled WGS sequence"/>
</dbReference>
<name>U5D118_AMBTC</name>
<evidence type="ECO:0000313" key="3">
    <source>
        <dbReference type="Proteomes" id="UP000017836"/>
    </source>
</evidence>
<feature type="compositionally biased region" description="Low complexity" evidence="1">
    <location>
        <begin position="38"/>
        <end position="51"/>
    </location>
</feature>
<evidence type="ECO:0000313" key="2">
    <source>
        <dbReference type="EMBL" id="ERN07500.1"/>
    </source>
</evidence>
<gene>
    <name evidence="2" type="ORF">AMTR_s02582p00008530</name>
</gene>
<protein>
    <submittedName>
        <fullName evidence="2">Uncharacterized protein</fullName>
    </submittedName>
</protein>
<organism evidence="2 3">
    <name type="scientific">Amborella trichopoda</name>
    <dbReference type="NCBI Taxonomy" id="13333"/>
    <lineage>
        <taxon>Eukaryota</taxon>
        <taxon>Viridiplantae</taxon>
        <taxon>Streptophyta</taxon>
        <taxon>Embryophyta</taxon>
        <taxon>Tracheophyta</taxon>
        <taxon>Spermatophyta</taxon>
        <taxon>Magnoliopsida</taxon>
        <taxon>Amborellales</taxon>
        <taxon>Amborellaceae</taxon>
        <taxon>Amborella</taxon>
    </lineage>
</organism>
<evidence type="ECO:0000256" key="1">
    <source>
        <dbReference type="SAM" id="MobiDB-lite"/>
    </source>
</evidence>
<dbReference type="EMBL" id="KI393785">
    <property type="protein sequence ID" value="ERN07500.1"/>
    <property type="molecule type" value="Genomic_DNA"/>
</dbReference>
<sequence length="99" mass="11102">MGRVRQATVMVHKRRRSRRRRRTLIGVKAMVVTSLSLRRQGLQSSSSPPSSTACLHDDRALSPPRFARFITTATPHLSLWNPSPSPYAMTFTSPLLSLT</sequence>
<dbReference type="Gramene" id="ERN07500">
    <property type="protein sequence ID" value="ERN07500"/>
    <property type="gene ID" value="AMTR_s02582p00008530"/>
</dbReference>
<reference evidence="3" key="1">
    <citation type="journal article" date="2013" name="Science">
        <title>The Amborella genome and the evolution of flowering plants.</title>
        <authorList>
            <consortium name="Amborella Genome Project"/>
        </authorList>
    </citation>
    <scope>NUCLEOTIDE SEQUENCE [LARGE SCALE GENOMIC DNA]</scope>
</reference>
<keyword evidence="3" id="KW-1185">Reference proteome</keyword>
<feature type="region of interest" description="Disordered" evidence="1">
    <location>
        <begin position="38"/>
        <end position="58"/>
    </location>
</feature>
<dbReference type="AlphaFoldDB" id="U5D118"/>
<dbReference type="HOGENOM" id="CLU_2323609_0_0_1"/>
<accession>U5D118</accession>